<dbReference type="GO" id="GO:0004820">
    <property type="term" value="F:glycine-tRNA ligase activity"/>
    <property type="evidence" value="ECO:0007669"/>
    <property type="project" value="UniProtKB-UniRule"/>
</dbReference>
<dbReference type="GO" id="GO:0004814">
    <property type="term" value="F:arginine-tRNA ligase activity"/>
    <property type="evidence" value="ECO:0007669"/>
    <property type="project" value="InterPro"/>
</dbReference>
<comment type="caution">
    <text evidence="13">The sequence shown here is derived from an EMBL/GenBank/DDBJ whole genome shotgun (WGS) entry which is preliminary data.</text>
</comment>
<dbReference type="InterPro" id="IPR008909">
    <property type="entry name" value="DALR_anticod-bd"/>
</dbReference>
<dbReference type="GO" id="GO:0006426">
    <property type="term" value="P:glycyl-tRNA aminoacylation"/>
    <property type="evidence" value="ECO:0007669"/>
    <property type="project" value="UniProtKB-UniRule"/>
</dbReference>
<dbReference type="RefSeq" id="WP_123713584.1">
    <property type="nucleotide sequence ID" value="NZ_RKHR01000006.1"/>
</dbReference>
<dbReference type="PANTHER" id="PTHR30075">
    <property type="entry name" value="GLYCYL-TRNA SYNTHETASE"/>
    <property type="match status" value="1"/>
</dbReference>
<keyword evidence="6 11" id="KW-0547">Nucleotide-binding</keyword>
<evidence type="ECO:0000256" key="4">
    <source>
        <dbReference type="ARBA" id="ARBA00022490"/>
    </source>
</evidence>
<dbReference type="InterPro" id="IPR006194">
    <property type="entry name" value="Gly-tRNA-synth_heterodimer"/>
</dbReference>
<dbReference type="PANTHER" id="PTHR30075:SF2">
    <property type="entry name" value="GLYCINE--TRNA LIGASE, CHLOROPLASTIC_MITOCHONDRIAL 2"/>
    <property type="match status" value="1"/>
</dbReference>
<dbReference type="GO" id="GO:0005829">
    <property type="term" value="C:cytosol"/>
    <property type="evidence" value="ECO:0007669"/>
    <property type="project" value="TreeGrafter"/>
</dbReference>
<organism evidence="13 14">
    <name type="scientific">Sinobacterium caligoides</name>
    <dbReference type="NCBI Taxonomy" id="933926"/>
    <lineage>
        <taxon>Bacteria</taxon>
        <taxon>Pseudomonadati</taxon>
        <taxon>Pseudomonadota</taxon>
        <taxon>Gammaproteobacteria</taxon>
        <taxon>Cellvibrionales</taxon>
        <taxon>Spongiibacteraceae</taxon>
        <taxon>Sinobacterium</taxon>
    </lineage>
</organism>
<dbReference type="EMBL" id="RKHR01000006">
    <property type="protein sequence ID" value="ROR99019.1"/>
    <property type="molecule type" value="Genomic_DNA"/>
</dbReference>
<evidence type="ECO:0000259" key="12">
    <source>
        <dbReference type="Pfam" id="PF05746"/>
    </source>
</evidence>
<keyword evidence="5 11" id="KW-0436">Ligase</keyword>
<evidence type="ECO:0000256" key="5">
    <source>
        <dbReference type="ARBA" id="ARBA00022598"/>
    </source>
</evidence>
<evidence type="ECO:0000313" key="14">
    <source>
        <dbReference type="Proteomes" id="UP000275394"/>
    </source>
</evidence>
<feature type="domain" description="DALR anticodon binding" evidence="12">
    <location>
        <begin position="588"/>
        <end position="689"/>
    </location>
</feature>
<keyword evidence="9 11" id="KW-0030">Aminoacyl-tRNA synthetase</keyword>
<evidence type="ECO:0000256" key="9">
    <source>
        <dbReference type="ARBA" id="ARBA00023146"/>
    </source>
</evidence>
<name>A0A3N2DGY4_9GAMM</name>
<sequence>MSTQHFLVEIGTEELPPKNLKKLGLSFRDSIIRDLADAKLSYSELQWFAAPRRLAVLIKDLQQSQPDSVVEKLGPNVKAAFDADGNPTRAAEGFARGLGISVAELGRKETPKGEQLAFSQSIQGQPCTALLPGFVNNALKALPIAKRMRWGASRIEFVRPVKWIVMLNGSDVVDAEILGLNSGRDSRGHRFMCKQAIRFEHAGDYQQVLLEQGKVIADYQQRQALIKDQVQQQADQLGARAVVEAALLDEVTGLVEWPVALTGQFDQRFLSVPREALISSMAEHQKYFHVEDEQGQLLPNFIFLANLASNDPAQVINGNERVIRPRLADAAFFFETDKKSSQAARCERLKPIVFQAQLGSVWEKSQRIAGLAATIAELIGGNRDDAERAGQLCKADLVSEMVTEFSDMQGIAGYHYALAEGENQEVAMAMVEQYLPKGASPALPTTLTGCAVALADRLDSLVGIFGINQPPTGSKDPFALRRAALGVIRIIAEHGFLNIDLCKLIEQAVAQYGDKLANANTAADVNAFIFDRYRAINQDAGISTETVIAVQNVLQQPGQVHNCADFALRIDAVEAFRQLEQADALASANKRVKNILAKQASDNSSTAIDSALLSDASEQALNATLAELATQIPGLCAERQYSEALQRLAALKEPVDSFFESVMVMDEDAAVRTNRINLLRQLTALFAQIADISELQG</sequence>
<accession>A0A3N2DGY4</accession>
<dbReference type="PRINTS" id="PR01045">
    <property type="entry name" value="TRNASYNTHGB"/>
</dbReference>
<evidence type="ECO:0000256" key="11">
    <source>
        <dbReference type="HAMAP-Rule" id="MF_00255"/>
    </source>
</evidence>
<protein>
    <recommendedName>
        <fullName evidence="11">Glycine--tRNA ligase beta subunit</fullName>
        <ecNumber evidence="11">6.1.1.14</ecNumber>
    </recommendedName>
    <alternativeName>
        <fullName evidence="11">Glycyl-tRNA synthetase beta subunit</fullName>
        <shortName evidence="11">GlyRS</shortName>
    </alternativeName>
</protein>
<evidence type="ECO:0000256" key="7">
    <source>
        <dbReference type="ARBA" id="ARBA00022840"/>
    </source>
</evidence>
<dbReference type="Proteomes" id="UP000275394">
    <property type="component" value="Unassembled WGS sequence"/>
</dbReference>
<dbReference type="GO" id="GO:0005524">
    <property type="term" value="F:ATP binding"/>
    <property type="evidence" value="ECO:0007669"/>
    <property type="project" value="UniProtKB-UniRule"/>
</dbReference>
<comment type="subcellular location">
    <subcellularLocation>
        <location evidence="1 11">Cytoplasm</location>
    </subcellularLocation>
</comment>
<keyword evidence="14" id="KW-1185">Reference proteome</keyword>
<reference evidence="13 14" key="1">
    <citation type="submission" date="2018-11" db="EMBL/GenBank/DDBJ databases">
        <title>Genomic Encyclopedia of Type Strains, Phase IV (KMG-IV): sequencing the most valuable type-strain genomes for metagenomic binning, comparative biology and taxonomic classification.</title>
        <authorList>
            <person name="Goeker M."/>
        </authorList>
    </citation>
    <scope>NUCLEOTIDE SEQUENCE [LARGE SCALE GENOMIC DNA]</scope>
    <source>
        <strain evidence="13 14">DSM 100316</strain>
    </source>
</reference>
<gene>
    <name evidence="11" type="primary">glyS</name>
    <name evidence="13" type="ORF">EDC56_3259</name>
</gene>
<dbReference type="HAMAP" id="MF_00255">
    <property type="entry name" value="Gly_tRNA_synth_beta"/>
    <property type="match status" value="1"/>
</dbReference>
<dbReference type="SUPFAM" id="SSF109604">
    <property type="entry name" value="HD-domain/PDEase-like"/>
    <property type="match status" value="1"/>
</dbReference>
<evidence type="ECO:0000256" key="1">
    <source>
        <dbReference type="ARBA" id="ARBA00004496"/>
    </source>
</evidence>
<dbReference type="InterPro" id="IPR015944">
    <property type="entry name" value="Gly-tRNA-synth_bsu"/>
</dbReference>
<dbReference type="AlphaFoldDB" id="A0A3N2DGY4"/>
<dbReference type="Pfam" id="PF05746">
    <property type="entry name" value="DALR_1"/>
    <property type="match status" value="1"/>
</dbReference>
<comment type="similarity">
    <text evidence="2 11">Belongs to the class-II aminoacyl-tRNA synthetase family.</text>
</comment>
<dbReference type="EC" id="6.1.1.14" evidence="11"/>
<dbReference type="PROSITE" id="PS50861">
    <property type="entry name" value="AA_TRNA_LIGASE_II_GLYAB"/>
    <property type="match status" value="1"/>
</dbReference>
<keyword evidence="7 11" id="KW-0067">ATP-binding</keyword>
<evidence type="ECO:0000256" key="8">
    <source>
        <dbReference type="ARBA" id="ARBA00022917"/>
    </source>
</evidence>
<dbReference type="OrthoDB" id="9775440at2"/>
<evidence type="ECO:0000256" key="2">
    <source>
        <dbReference type="ARBA" id="ARBA00008226"/>
    </source>
</evidence>
<proteinExistence type="inferred from homology"/>
<evidence type="ECO:0000256" key="3">
    <source>
        <dbReference type="ARBA" id="ARBA00011209"/>
    </source>
</evidence>
<comment type="subunit">
    <text evidence="3 11">Tetramer of two alpha and two beta subunits.</text>
</comment>
<evidence type="ECO:0000256" key="6">
    <source>
        <dbReference type="ARBA" id="ARBA00022741"/>
    </source>
</evidence>
<dbReference type="GO" id="GO:0006420">
    <property type="term" value="P:arginyl-tRNA aminoacylation"/>
    <property type="evidence" value="ECO:0007669"/>
    <property type="project" value="InterPro"/>
</dbReference>
<dbReference type="Pfam" id="PF02092">
    <property type="entry name" value="tRNA_synt_2f"/>
    <property type="match status" value="1"/>
</dbReference>
<comment type="catalytic activity">
    <reaction evidence="10 11">
        <text>tRNA(Gly) + glycine + ATP = glycyl-tRNA(Gly) + AMP + diphosphate</text>
        <dbReference type="Rhea" id="RHEA:16013"/>
        <dbReference type="Rhea" id="RHEA-COMP:9664"/>
        <dbReference type="Rhea" id="RHEA-COMP:9683"/>
        <dbReference type="ChEBI" id="CHEBI:30616"/>
        <dbReference type="ChEBI" id="CHEBI:33019"/>
        <dbReference type="ChEBI" id="CHEBI:57305"/>
        <dbReference type="ChEBI" id="CHEBI:78442"/>
        <dbReference type="ChEBI" id="CHEBI:78522"/>
        <dbReference type="ChEBI" id="CHEBI:456215"/>
        <dbReference type="EC" id="6.1.1.14"/>
    </reaction>
</comment>
<dbReference type="NCBIfam" id="TIGR00211">
    <property type="entry name" value="glyS"/>
    <property type="match status" value="1"/>
</dbReference>
<keyword evidence="4 11" id="KW-0963">Cytoplasm</keyword>
<evidence type="ECO:0000256" key="10">
    <source>
        <dbReference type="ARBA" id="ARBA00047937"/>
    </source>
</evidence>
<keyword evidence="8 11" id="KW-0648">Protein biosynthesis</keyword>
<evidence type="ECO:0000313" key="13">
    <source>
        <dbReference type="EMBL" id="ROR99019.1"/>
    </source>
</evidence>